<dbReference type="InterPro" id="IPR023346">
    <property type="entry name" value="Lysozyme-like_dom_sf"/>
</dbReference>
<evidence type="ECO:0000256" key="2">
    <source>
        <dbReference type="SAM" id="SignalP"/>
    </source>
</evidence>
<dbReference type="SUPFAM" id="SSF53955">
    <property type="entry name" value="Lysozyme-like"/>
    <property type="match status" value="1"/>
</dbReference>
<dbReference type="AlphaFoldDB" id="A0A6J4P4Y8"/>
<gene>
    <name evidence="3" type="ORF">AVDCRST_MAG60-2055</name>
</gene>
<accession>A0A6J4P4Y8</accession>
<organism evidence="3">
    <name type="scientific">uncultured Nocardioides sp</name>
    <dbReference type="NCBI Taxonomy" id="198441"/>
    <lineage>
        <taxon>Bacteria</taxon>
        <taxon>Bacillati</taxon>
        <taxon>Actinomycetota</taxon>
        <taxon>Actinomycetes</taxon>
        <taxon>Propionibacteriales</taxon>
        <taxon>Nocardioidaceae</taxon>
        <taxon>Nocardioides</taxon>
        <taxon>environmental samples</taxon>
    </lineage>
</organism>
<evidence type="ECO:0000313" key="3">
    <source>
        <dbReference type="EMBL" id="CAA9400203.1"/>
    </source>
</evidence>
<keyword evidence="2" id="KW-0732">Signal</keyword>
<name>A0A6J4P4Y8_9ACTN</name>
<feature type="compositionally biased region" description="Low complexity" evidence="1">
    <location>
        <begin position="32"/>
        <end position="48"/>
    </location>
</feature>
<sequence>MRSYADHVTRASSLALLLVLSAAPACAQQDQATGPSSTSPTPGTARATDSPAQMPTRPRTAADAARQIQDSLRIVEDTDATPGQVALAGHAEQLAVREISARPRWLPRVLDRLDRSASRQVRDNVAARLAFRSMHPSAVGELADELPAWRILPPPPARTLRAFYREAERRTGVDWEYLAAIHLVETAFGRIRGTSVAGAQGPMQFIATTWDIYGNGGDINDPRDAILAAGRLLRANGFARDRAGALYRYNNSSAYVRGVTLHARVMQRRPRAFLGYHGWQVYYLTQRGSVWLAEGYASRRPVPVDRYLERHPEALQ</sequence>
<feature type="region of interest" description="Disordered" evidence="1">
    <location>
        <begin position="29"/>
        <end position="61"/>
    </location>
</feature>
<feature type="chain" id="PRO_5026925038" evidence="2">
    <location>
        <begin position="28"/>
        <end position="316"/>
    </location>
</feature>
<proteinExistence type="predicted"/>
<dbReference type="Gene3D" id="1.10.530.10">
    <property type="match status" value="1"/>
</dbReference>
<reference evidence="3" key="1">
    <citation type="submission" date="2020-02" db="EMBL/GenBank/DDBJ databases">
        <authorList>
            <person name="Meier V. D."/>
        </authorList>
    </citation>
    <scope>NUCLEOTIDE SEQUENCE</scope>
    <source>
        <strain evidence="3">AVDCRST_MAG60</strain>
    </source>
</reference>
<protein>
    <submittedName>
        <fullName evidence="3">GH23</fullName>
    </submittedName>
</protein>
<dbReference type="EMBL" id="CADCUN010000219">
    <property type="protein sequence ID" value="CAA9400203.1"/>
    <property type="molecule type" value="Genomic_DNA"/>
</dbReference>
<evidence type="ECO:0000256" key="1">
    <source>
        <dbReference type="SAM" id="MobiDB-lite"/>
    </source>
</evidence>
<feature type="signal peptide" evidence="2">
    <location>
        <begin position="1"/>
        <end position="27"/>
    </location>
</feature>
<dbReference type="CDD" id="cd13399">
    <property type="entry name" value="Slt35-like"/>
    <property type="match status" value="1"/>
</dbReference>